<keyword evidence="1" id="KW-0812">Transmembrane</keyword>
<dbReference type="OrthoDB" id="7408546at2"/>
<dbReference type="Proteomes" id="UP000253209">
    <property type="component" value="Unassembled WGS sequence"/>
</dbReference>
<name>A0A367GL34_9SPHI</name>
<evidence type="ECO:0000313" key="3">
    <source>
        <dbReference type="Proteomes" id="UP000253209"/>
    </source>
</evidence>
<proteinExistence type="predicted"/>
<accession>A0A367GL34</accession>
<dbReference type="RefSeq" id="WP_114006441.1">
    <property type="nucleotide sequence ID" value="NZ_QGDC01000011.1"/>
</dbReference>
<keyword evidence="3" id="KW-1185">Reference proteome</keyword>
<comment type="caution">
    <text evidence="2">The sequence shown here is derived from an EMBL/GenBank/DDBJ whole genome shotgun (WGS) entry which is preliminary data.</text>
</comment>
<feature type="transmembrane region" description="Helical" evidence="1">
    <location>
        <begin position="81"/>
        <end position="99"/>
    </location>
</feature>
<evidence type="ECO:0000256" key="1">
    <source>
        <dbReference type="SAM" id="Phobius"/>
    </source>
</evidence>
<organism evidence="2 3">
    <name type="scientific">Mucilaginibacter hurinus</name>
    <dbReference type="NCBI Taxonomy" id="2201324"/>
    <lineage>
        <taxon>Bacteria</taxon>
        <taxon>Pseudomonadati</taxon>
        <taxon>Bacteroidota</taxon>
        <taxon>Sphingobacteriia</taxon>
        <taxon>Sphingobacteriales</taxon>
        <taxon>Sphingobacteriaceae</taxon>
        <taxon>Mucilaginibacter</taxon>
    </lineage>
</organism>
<evidence type="ECO:0000313" key="2">
    <source>
        <dbReference type="EMBL" id="RCH53668.1"/>
    </source>
</evidence>
<keyword evidence="1" id="KW-1133">Transmembrane helix</keyword>
<dbReference type="EMBL" id="QGDC01000011">
    <property type="protein sequence ID" value="RCH53668.1"/>
    <property type="molecule type" value="Genomic_DNA"/>
</dbReference>
<gene>
    <name evidence="2" type="ORF">DJ568_16665</name>
</gene>
<feature type="transmembrane region" description="Helical" evidence="1">
    <location>
        <begin position="20"/>
        <end position="42"/>
    </location>
</feature>
<feature type="transmembrane region" description="Helical" evidence="1">
    <location>
        <begin position="54"/>
        <end position="75"/>
    </location>
</feature>
<protein>
    <submittedName>
        <fullName evidence="2">Uncharacterized protein</fullName>
    </submittedName>
</protein>
<reference evidence="2 3" key="1">
    <citation type="submission" date="2018-05" db="EMBL/GenBank/DDBJ databases">
        <title>Mucilaginibacter hurinus sp. nov., isolated from briquette warehouse soil.</title>
        <authorList>
            <person name="Choi L."/>
        </authorList>
    </citation>
    <scope>NUCLEOTIDE SEQUENCE [LARGE SCALE GENOMIC DNA]</scope>
    <source>
        <strain evidence="2 3">ZR32</strain>
    </source>
</reference>
<dbReference type="AlphaFoldDB" id="A0A367GL34"/>
<sequence>MEEYLIQFESWVNSLGKRYGVNPLILGTLYFLSKVSMVSFLGWAFKRLRRKQTILVPVLLAAVSFSVPYTYIIIAGRNIPAWVYLFIVLMLGYGGFVIWRKVTTRAIETAALPETELTEKDI</sequence>
<keyword evidence="1" id="KW-0472">Membrane</keyword>